<name>A0A0R1WAA8_9LACO</name>
<evidence type="ECO:0000313" key="20">
    <source>
        <dbReference type="EMBL" id="KRM14674.1"/>
    </source>
</evidence>
<dbReference type="Pfam" id="PF03484">
    <property type="entry name" value="B5"/>
    <property type="match status" value="1"/>
</dbReference>
<dbReference type="Gene3D" id="3.30.70.380">
    <property type="entry name" value="Ferrodoxin-fold anticodon-binding domain"/>
    <property type="match status" value="1"/>
</dbReference>
<evidence type="ECO:0000259" key="18">
    <source>
        <dbReference type="PROSITE" id="PS51447"/>
    </source>
</evidence>
<dbReference type="PROSITE" id="PS50886">
    <property type="entry name" value="TRBD"/>
    <property type="match status" value="1"/>
</dbReference>
<dbReference type="Pfam" id="PF01588">
    <property type="entry name" value="tRNA_bind"/>
    <property type="match status" value="1"/>
</dbReference>
<comment type="catalytic activity">
    <reaction evidence="14 15">
        <text>tRNA(Phe) + L-phenylalanine + ATP = L-phenylalanyl-tRNA(Phe) + AMP + diphosphate + H(+)</text>
        <dbReference type="Rhea" id="RHEA:19413"/>
        <dbReference type="Rhea" id="RHEA-COMP:9668"/>
        <dbReference type="Rhea" id="RHEA-COMP:9699"/>
        <dbReference type="ChEBI" id="CHEBI:15378"/>
        <dbReference type="ChEBI" id="CHEBI:30616"/>
        <dbReference type="ChEBI" id="CHEBI:33019"/>
        <dbReference type="ChEBI" id="CHEBI:58095"/>
        <dbReference type="ChEBI" id="CHEBI:78442"/>
        <dbReference type="ChEBI" id="CHEBI:78531"/>
        <dbReference type="ChEBI" id="CHEBI:456215"/>
        <dbReference type="EC" id="6.1.1.20"/>
    </reaction>
</comment>
<dbReference type="SUPFAM" id="SSF55681">
    <property type="entry name" value="Class II aaRS and biotin synthetases"/>
    <property type="match status" value="1"/>
</dbReference>
<dbReference type="SUPFAM" id="SSF46955">
    <property type="entry name" value="Putative DNA-binding domain"/>
    <property type="match status" value="1"/>
</dbReference>
<dbReference type="SUPFAM" id="SSF56037">
    <property type="entry name" value="PheT/TilS domain"/>
    <property type="match status" value="1"/>
</dbReference>
<dbReference type="GO" id="GO:0005524">
    <property type="term" value="F:ATP binding"/>
    <property type="evidence" value="ECO:0007669"/>
    <property type="project" value="UniProtKB-UniRule"/>
</dbReference>
<evidence type="ECO:0000256" key="14">
    <source>
        <dbReference type="ARBA" id="ARBA00049255"/>
    </source>
</evidence>
<keyword evidence="6 15" id="KW-0436">Ligase</keyword>
<comment type="subcellular location">
    <subcellularLocation>
        <location evidence="1 15">Cytoplasm</location>
    </subcellularLocation>
</comment>
<accession>A0A0R1WAA8</accession>
<feature type="domain" description="FDX-ACB" evidence="18">
    <location>
        <begin position="712"/>
        <end position="805"/>
    </location>
</feature>
<dbReference type="Pfam" id="PF03483">
    <property type="entry name" value="B3_4"/>
    <property type="match status" value="1"/>
</dbReference>
<dbReference type="InterPro" id="IPR009061">
    <property type="entry name" value="DNA-bd_dom_put_sf"/>
</dbReference>
<evidence type="ECO:0000256" key="9">
    <source>
        <dbReference type="ARBA" id="ARBA00022840"/>
    </source>
</evidence>
<feature type="binding site" evidence="15">
    <location>
        <position position="469"/>
    </location>
    <ligand>
        <name>Mg(2+)</name>
        <dbReference type="ChEBI" id="CHEBI:18420"/>
        <note>shared with alpha subunit</note>
    </ligand>
</feature>
<keyword evidence="5 16" id="KW-0820">tRNA-binding</keyword>
<dbReference type="AlphaFoldDB" id="A0A0R1WAA8"/>
<sequence length="805" mass="88594">MKVSYQWLKEYLDIDVEPHELAEKIARTSVDINDVYSLSDGLKKIVVGDVITCEPHPDSDHLHVCQVDVGEDEPIQIVCGAPNVVAGEKVIVALHGARIGDNVKIKRGKIRGVQSNGMLCALQELGFSDKIAPKDYDDGIYLLPADAKPGESVFPYLGMDDVIIDTDVTPNRGDMLSIYGNVNDIAAFYGLKPHFKEVAVKEEANQATSDRLSAQVTDTKLAPTYKLRVVDGVTVADSPLWLQIKLWNSGVRPVNNVVDVTNYVLLKYGQPLHSYDYDQLPGHDFGVRHAQADEKFTTLDGDEQTLKESDIVVTAAGQPVALAGTMGGQGTAVSASTKTVALEAAIFDPIMVRKQARRLDLHSESSMRFERGINPATVETALDEAAELISELAGGQVTTGIVTASEKTAEDKQITLSLAKINHVLGTELSQDEVSDIFNRLAFPVDVVDDDQLMVTVPARRWDIFVAADLYEEIARIYGYDTLPATLPVMTRNHGGLTPRQKFLRASRHEMEGMGLTQAISYSLTTEDKAKQFQIEPLAEPMKLDFPMSSDHVATRMSLISGLLIDVAYNVARNVNNVALYEVGRVFLPKGGERPEEQEHLAGAITGQLLANSWHKQDQPVDFFQIKGIVERYLHNLGLAGTITYRATQDRAEMHPGRTADIYVDDQLVGFVGQVHPRTAKDYKVPATYVFELNLEALLAADKVANEYHPISKYPAITRDIALLVDHNVTNADVVAVIEKRAGAFLKKVHLFDVYSGLHLPKGKKSLAYTLTYQDDHGTLTEDQVNKAFAKVTQALEDELAAEIR</sequence>
<dbReference type="InterPro" id="IPR005147">
    <property type="entry name" value="tRNA_synthase_B5-dom"/>
</dbReference>
<evidence type="ECO:0000256" key="12">
    <source>
        <dbReference type="ARBA" id="ARBA00022917"/>
    </source>
</evidence>
<evidence type="ECO:0000256" key="1">
    <source>
        <dbReference type="ARBA" id="ARBA00004496"/>
    </source>
</evidence>
<evidence type="ECO:0000256" key="10">
    <source>
        <dbReference type="ARBA" id="ARBA00022842"/>
    </source>
</evidence>
<dbReference type="FunFam" id="2.40.50.140:FF:000045">
    <property type="entry name" value="Phenylalanine--tRNA ligase beta subunit"/>
    <property type="match status" value="1"/>
</dbReference>
<comment type="subunit">
    <text evidence="3 15">Tetramer of two alpha and two beta subunits.</text>
</comment>
<dbReference type="Gene3D" id="2.40.50.140">
    <property type="entry name" value="Nucleic acid-binding proteins"/>
    <property type="match status" value="1"/>
</dbReference>
<dbReference type="PROSITE" id="PS51483">
    <property type="entry name" value="B5"/>
    <property type="match status" value="1"/>
</dbReference>
<keyword evidence="10 15" id="KW-0460">Magnesium</keyword>
<feature type="binding site" evidence="15">
    <location>
        <position position="472"/>
    </location>
    <ligand>
        <name>Mg(2+)</name>
        <dbReference type="ChEBI" id="CHEBI:18420"/>
        <note>shared with alpha subunit</note>
    </ligand>
</feature>
<keyword evidence="13 15" id="KW-0030">Aminoacyl-tRNA synthetase</keyword>
<feature type="domain" description="B5" evidence="19">
    <location>
        <begin position="409"/>
        <end position="485"/>
    </location>
</feature>
<dbReference type="PROSITE" id="PS51447">
    <property type="entry name" value="FDX_ACB"/>
    <property type="match status" value="1"/>
</dbReference>
<comment type="similarity">
    <text evidence="2 15">Belongs to the phenylalanyl-tRNA synthetase beta subunit family. Type 1 subfamily.</text>
</comment>
<comment type="caution">
    <text evidence="20">The sequence shown here is derived from an EMBL/GenBank/DDBJ whole genome shotgun (WGS) entry which is preliminary data.</text>
</comment>
<dbReference type="SMART" id="SM00874">
    <property type="entry name" value="B5"/>
    <property type="match status" value="1"/>
</dbReference>
<dbReference type="InterPro" id="IPR020825">
    <property type="entry name" value="Phe-tRNA_synthase-like_B3/B4"/>
</dbReference>
<dbReference type="Proteomes" id="UP000050973">
    <property type="component" value="Unassembled WGS sequence"/>
</dbReference>
<dbReference type="GO" id="GO:0000049">
    <property type="term" value="F:tRNA binding"/>
    <property type="evidence" value="ECO:0007669"/>
    <property type="project" value="UniProtKB-UniRule"/>
</dbReference>
<dbReference type="InterPro" id="IPR005146">
    <property type="entry name" value="B3/B4_tRNA-bd"/>
</dbReference>
<feature type="domain" description="TRNA-binding" evidence="17">
    <location>
        <begin position="39"/>
        <end position="154"/>
    </location>
</feature>
<evidence type="ECO:0000256" key="5">
    <source>
        <dbReference type="ARBA" id="ARBA00022555"/>
    </source>
</evidence>
<evidence type="ECO:0000259" key="17">
    <source>
        <dbReference type="PROSITE" id="PS50886"/>
    </source>
</evidence>
<keyword evidence="11 16" id="KW-0694">RNA-binding</keyword>
<evidence type="ECO:0000256" key="7">
    <source>
        <dbReference type="ARBA" id="ARBA00022723"/>
    </source>
</evidence>
<dbReference type="CDD" id="cd02796">
    <property type="entry name" value="tRNA_bind_bactPheRS"/>
    <property type="match status" value="1"/>
</dbReference>
<dbReference type="NCBIfam" id="NF045760">
    <property type="entry name" value="YtpR"/>
    <property type="match status" value="1"/>
</dbReference>
<dbReference type="GO" id="GO:0009328">
    <property type="term" value="C:phenylalanine-tRNA ligase complex"/>
    <property type="evidence" value="ECO:0007669"/>
    <property type="project" value="TreeGrafter"/>
</dbReference>
<dbReference type="SUPFAM" id="SSF54991">
    <property type="entry name" value="Anticodon-binding domain of PheRS"/>
    <property type="match status" value="1"/>
</dbReference>
<evidence type="ECO:0000256" key="8">
    <source>
        <dbReference type="ARBA" id="ARBA00022741"/>
    </source>
</evidence>
<evidence type="ECO:0000256" key="2">
    <source>
        <dbReference type="ARBA" id="ARBA00008653"/>
    </source>
</evidence>
<dbReference type="SMART" id="SM00896">
    <property type="entry name" value="FDX-ACB"/>
    <property type="match status" value="1"/>
</dbReference>
<keyword evidence="8 15" id="KW-0547">Nucleotide-binding</keyword>
<evidence type="ECO:0000313" key="21">
    <source>
        <dbReference type="Proteomes" id="UP000050973"/>
    </source>
</evidence>
<dbReference type="FunFam" id="3.50.40.10:FF:000001">
    <property type="entry name" value="Phenylalanine--tRNA ligase beta subunit"/>
    <property type="match status" value="1"/>
</dbReference>
<keyword evidence="4 15" id="KW-0963">Cytoplasm</keyword>
<dbReference type="InterPro" id="IPR002547">
    <property type="entry name" value="tRNA-bd_dom"/>
</dbReference>
<dbReference type="InterPro" id="IPR041616">
    <property type="entry name" value="PheRS_beta_core"/>
</dbReference>
<dbReference type="EMBL" id="AZGE01000023">
    <property type="protein sequence ID" value="KRM14674.1"/>
    <property type="molecule type" value="Genomic_DNA"/>
</dbReference>
<evidence type="ECO:0000256" key="11">
    <source>
        <dbReference type="ARBA" id="ARBA00022884"/>
    </source>
</evidence>
<feature type="binding site" evidence="15">
    <location>
        <position position="473"/>
    </location>
    <ligand>
        <name>Mg(2+)</name>
        <dbReference type="ChEBI" id="CHEBI:18420"/>
        <note>shared with alpha subunit</note>
    </ligand>
</feature>
<dbReference type="FunFam" id="3.30.56.10:FF:000002">
    <property type="entry name" value="Phenylalanine--tRNA ligase beta subunit"/>
    <property type="match status" value="1"/>
</dbReference>
<dbReference type="EC" id="6.1.1.20" evidence="15"/>
<organism evidence="20 21">
    <name type="scientific">Limosilactobacillus oris DSM 4864</name>
    <dbReference type="NCBI Taxonomy" id="1423779"/>
    <lineage>
        <taxon>Bacteria</taxon>
        <taxon>Bacillati</taxon>
        <taxon>Bacillota</taxon>
        <taxon>Bacilli</taxon>
        <taxon>Lactobacillales</taxon>
        <taxon>Lactobacillaceae</taxon>
        <taxon>Limosilactobacillus</taxon>
    </lineage>
</organism>
<evidence type="ECO:0000256" key="15">
    <source>
        <dbReference type="HAMAP-Rule" id="MF_00283"/>
    </source>
</evidence>
<dbReference type="PANTHER" id="PTHR10947">
    <property type="entry name" value="PHENYLALANYL-TRNA SYNTHETASE BETA CHAIN AND LEUCINE-RICH REPEAT-CONTAINING PROTEIN 47"/>
    <property type="match status" value="1"/>
</dbReference>
<dbReference type="GO" id="GO:0000287">
    <property type="term" value="F:magnesium ion binding"/>
    <property type="evidence" value="ECO:0007669"/>
    <property type="project" value="UniProtKB-UniRule"/>
</dbReference>
<reference evidence="20 21" key="1">
    <citation type="journal article" date="2015" name="Genome Announc.">
        <title>Expanding the biotechnology potential of lactobacilli through comparative genomics of 213 strains and associated genera.</title>
        <authorList>
            <person name="Sun Z."/>
            <person name="Harris H.M."/>
            <person name="McCann A."/>
            <person name="Guo C."/>
            <person name="Argimon S."/>
            <person name="Zhang W."/>
            <person name="Yang X."/>
            <person name="Jeffery I.B."/>
            <person name="Cooney J.C."/>
            <person name="Kagawa T.F."/>
            <person name="Liu W."/>
            <person name="Song Y."/>
            <person name="Salvetti E."/>
            <person name="Wrobel A."/>
            <person name="Rasinkangas P."/>
            <person name="Parkhill J."/>
            <person name="Rea M.C."/>
            <person name="O'Sullivan O."/>
            <person name="Ritari J."/>
            <person name="Douillard F.P."/>
            <person name="Paul Ross R."/>
            <person name="Yang R."/>
            <person name="Briner A.E."/>
            <person name="Felis G.E."/>
            <person name="de Vos W.M."/>
            <person name="Barrangou R."/>
            <person name="Klaenhammer T.R."/>
            <person name="Caufield P.W."/>
            <person name="Cui Y."/>
            <person name="Zhang H."/>
            <person name="O'Toole P.W."/>
        </authorList>
    </citation>
    <scope>NUCLEOTIDE SEQUENCE [LARGE SCALE GENOMIC DNA]</scope>
    <source>
        <strain evidence="20 21">DSM 4864</strain>
    </source>
</reference>
<dbReference type="PANTHER" id="PTHR10947:SF0">
    <property type="entry name" value="PHENYLALANINE--TRNA LIGASE BETA SUBUNIT"/>
    <property type="match status" value="1"/>
</dbReference>
<evidence type="ECO:0000256" key="3">
    <source>
        <dbReference type="ARBA" id="ARBA00011209"/>
    </source>
</evidence>
<dbReference type="CDD" id="cd00769">
    <property type="entry name" value="PheRS_beta_core"/>
    <property type="match status" value="1"/>
</dbReference>
<dbReference type="InterPro" id="IPR012340">
    <property type="entry name" value="NA-bd_OB-fold"/>
</dbReference>
<dbReference type="GO" id="GO:0140096">
    <property type="term" value="F:catalytic activity, acting on a protein"/>
    <property type="evidence" value="ECO:0007669"/>
    <property type="project" value="UniProtKB-ARBA"/>
</dbReference>
<dbReference type="Pfam" id="PF17759">
    <property type="entry name" value="tRNA_synthFbeta"/>
    <property type="match status" value="1"/>
</dbReference>
<dbReference type="InterPro" id="IPR036690">
    <property type="entry name" value="Fdx_antiC-bd_sf"/>
</dbReference>
<dbReference type="InterPro" id="IPR045060">
    <property type="entry name" value="Phe-tRNA-ligase_IIc_bsu"/>
</dbReference>
<dbReference type="PATRIC" id="fig|1423779.3.peg.992"/>
<dbReference type="InterPro" id="IPR045864">
    <property type="entry name" value="aa-tRNA-synth_II/BPL/LPL"/>
</dbReference>
<comment type="cofactor">
    <cofactor evidence="15">
        <name>Mg(2+)</name>
        <dbReference type="ChEBI" id="CHEBI:18420"/>
    </cofactor>
    <text evidence="15">Binds 2 magnesium ions per tetramer.</text>
</comment>
<dbReference type="Pfam" id="PF03147">
    <property type="entry name" value="FDX-ACB"/>
    <property type="match status" value="1"/>
</dbReference>
<dbReference type="InterPro" id="IPR005121">
    <property type="entry name" value="Fdx_antiC-bd"/>
</dbReference>
<gene>
    <name evidence="15" type="primary">pheT</name>
    <name evidence="20" type="ORF">FC49_GL000971</name>
</gene>
<dbReference type="FunFam" id="3.30.930.10:FF:000022">
    <property type="entry name" value="Phenylalanine--tRNA ligase beta subunit"/>
    <property type="match status" value="1"/>
</dbReference>
<keyword evidence="12 15" id="KW-0648">Protein biosynthesis</keyword>
<keyword evidence="9 15" id="KW-0067">ATP-binding</keyword>
<dbReference type="SMART" id="SM00873">
    <property type="entry name" value="B3_4"/>
    <property type="match status" value="1"/>
</dbReference>
<dbReference type="NCBIfam" id="TIGR00472">
    <property type="entry name" value="pheT_bact"/>
    <property type="match status" value="1"/>
</dbReference>
<dbReference type="InterPro" id="IPR004532">
    <property type="entry name" value="Phe-tRNA-ligase_IIc_bsu_bact"/>
</dbReference>
<dbReference type="SUPFAM" id="SSF50249">
    <property type="entry name" value="Nucleic acid-binding proteins"/>
    <property type="match status" value="1"/>
</dbReference>
<dbReference type="RefSeq" id="WP_056984683.1">
    <property type="nucleotide sequence ID" value="NZ_AZGE01000023.1"/>
</dbReference>
<evidence type="ECO:0000259" key="19">
    <source>
        <dbReference type="PROSITE" id="PS51483"/>
    </source>
</evidence>
<evidence type="ECO:0000256" key="4">
    <source>
        <dbReference type="ARBA" id="ARBA00022490"/>
    </source>
</evidence>
<evidence type="ECO:0000256" key="6">
    <source>
        <dbReference type="ARBA" id="ARBA00022598"/>
    </source>
</evidence>
<feature type="binding site" evidence="15">
    <location>
        <position position="463"/>
    </location>
    <ligand>
        <name>Mg(2+)</name>
        <dbReference type="ChEBI" id="CHEBI:18420"/>
        <note>shared with alpha subunit</note>
    </ligand>
</feature>
<dbReference type="InterPro" id="IPR033714">
    <property type="entry name" value="tRNA_bind_bactPheRS"/>
</dbReference>
<dbReference type="GO" id="GO:0004826">
    <property type="term" value="F:phenylalanine-tRNA ligase activity"/>
    <property type="evidence" value="ECO:0007669"/>
    <property type="project" value="UniProtKB-UniRule"/>
</dbReference>
<keyword evidence="7 15" id="KW-0479">Metal-binding</keyword>
<dbReference type="Gene3D" id="3.30.930.10">
    <property type="entry name" value="Bira Bifunctional Protein, Domain 2"/>
    <property type="match status" value="1"/>
</dbReference>
<dbReference type="Gene3D" id="3.50.40.10">
    <property type="entry name" value="Phenylalanyl-trna Synthetase, Chain B, domain 3"/>
    <property type="match status" value="1"/>
</dbReference>
<evidence type="ECO:0000256" key="16">
    <source>
        <dbReference type="PROSITE-ProRule" id="PRU00209"/>
    </source>
</evidence>
<proteinExistence type="inferred from homology"/>
<dbReference type="GO" id="GO:0006432">
    <property type="term" value="P:phenylalanyl-tRNA aminoacylation"/>
    <property type="evidence" value="ECO:0007669"/>
    <property type="project" value="UniProtKB-UniRule"/>
</dbReference>
<protein>
    <recommendedName>
        <fullName evidence="15">Phenylalanine--tRNA ligase beta subunit</fullName>
        <ecNumber evidence="15">6.1.1.20</ecNumber>
    </recommendedName>
    <alternativeName>
        <fullName evidence="15">Phenylalanyl-tRNA synthetase beta subunit</fullName>
        <shortName evidence="15">PheRS</shortName>
    </alternativeName>
</protein>
<dbReference type="GO" id="GO:0016740">
    <property type="term" value="F:transferase activity"/>
    <property type="evidence" value="ECO:0007669"/>
    <property type="project" value="UniProtKB-ARBA"/>
</dbReference>
<dbReference type="FunFam" id="3.30.70.380:FF:000001">
    <property type="entry name" value="Phenylalanine--tRNA ligase beta subunit"/>
    <property type="match status" value="1"/>
</dbReference>
<evidence type="ECO:0000256" key="13">
    <source>
        <dbReference type="ARBA" id="ARBA00023146"/>
    </source>
</evidence>
<dbReference type="HAMAP" id="MF_00283">
    <property type="entry name" value="Phe_tRNA_synth_beta1"/>
    <property type="match status" value="1"/>
</dbReference>
<dbReference type="Gene3D" id="3.30.56.10">
    <property type="match status" value="2"/>
</dbReference>